<name>A0A7E4UWZ1_PANRE</name>
<reference evidence="2" key="1">
    <citation type="journal article" date="2013" name="Genetics">
        <title>The draft genome and transcriptome of Panagrellus redivivus are shaped by the harsh demands of a free-living lifestyle.</title>
        <authorList>
            <person name="Srinivasan J."/>
            <person name="Dillman A.R."/>
            <person name="Macchietto M.G."/>
            <person name="Heikkinen L."/>
            <person name="Lakso M."/>
            <person name="Fracchia K.M."/>
            <person name="Antoshechkin I."/>
            <person name="Mortazavi A."/>
            <person name="Wong G."/>
            <person name="Sternberg P.W."/>
        </authorList>
    </citation>
    <scope>NUCLEOTIDE SEQUENCE [LARGE SCALE GENOMIC DNA]</scope>
    <source>
        <strain evidence="2">MT8872</strain>
    </source>
</reference>
<feature type="region of interest" description="Disordered" evidence="1">
    <location>
        <begin position="96"/>
        <end position="122"/>
    </location>
</feature>
<protein>
    <submittedName>
        <fullName evidence="3">Ovule protein</fullName>
    </submittedName>
</protein>
<feature type="compositionally biased region" description="Basic and acidic residues" evidence="1">
    <location>
        <begin position="25"/>
        <end position="37"/>
    </location>
</feature>
<evidence type="ECO:0000313" key="2">
    <source>
        <dbReference type="Proteomes" id="UP000492821"/>
    </source>
</evidence>
<feature type="compositionally biased region" description="Acidic residues" evidence="1">
    <location>
        <begin position="107"/>
        <end position="116"/>
    </location>
</feature>
<dbReference type="Proteomes" id="UP000492821">
    <property type="component" value="Unassembled WGS sequence"/>
</dbReference>
<keyword evidence="2" id="KW-1185">Reference proteome</keyword>
<evidence type="ECO:0000256" key="1">
    <source>
        <dbReference type="SAM" id="MobiDB-lite"/>
    </source>
</evidence>
<sequence>MASINLGTAVRSLTRSILLNTGKKLGHDHDHDHDENASHSNSPPMSPTGSLSSNMKIKEIANKIRVHHDDSLHEILLKTKSSPMLKQTTSYVKGSEADFGKSSSQDVFDENTDDDKDFPYTDGYHAGDDYDNVTFTVPSMEHGTALFK</sequence>
<accession>A0A7E4UWZ1</accession>
<dbReference type="WBParaSite" id="Pan_g13611.t1">
    <property type="protein sequence ID" value="Pan_g13611.t1"/>
    <property type="gene ID" value="Pan_g13611"/>
</dbReference>
<dbReference type="AlphaFoldDB" id="A0A7E4UWZ1"/>
<organism evidence="2 3">
    <name type="scientific">Panagrellus redivivus</name>
    <name type="common">Microworm</name>
    <dbReference type="NCBI Taxonomy" id="6233"/>
    <lineage>
        <taxon>Eukaryota</taxon>
        <taxon>Metazoa</taxon>
        <taxon>Ecdysozoa</taxon>
        <taxon>Nematoda</taxon>
        <taxon>Chromadorea</taxon>
        <taxon>Rhabditida</taxon>
        <taxon>Tylenchina</taxon>
        <taxon>Panagrolaimomorpha</taxon>
        <taxon>Panagrolaimoidea</taxon>
        <taxon>Panagrolaimidae</taxon>
        <taxon>Panagrellus</taxon>
    </lineage>
</organism>
<feature type="compositionally biased region" description="Polar residues" evidence="1">
    <location>
        <begin position="38"/>
        <end position="55"/>
    </location>
</feature>
<feature type="region of interest" description="Disordered" evidence="1">
    <location>
        <begin position="24"/>
        <end position="55"/>
    </location>
</feature>
<reference evidence="3" key="2">
    <citation type="submission" date="2020-10" db="UniProtKB">
        <authorList>
            <consortium name="WormBaseParasite"/>
        </authorList>
    </citation>
    <scope>IDENTIFICATION</scope>
</reference>
<evidence type="ECO:0000313" key="3">
    <source>
        <dbReference type="WBParaSite" id="Pan_g13611.t1"/>
    </source>
</evidence>
<proteinExistence type="predicted"/>